<organism evidence="2 3">
    <name type="scientific">Glossina palpalis gambiensis</name>
    <dbReference type="NCBI Taxonomy" id="67801"/>
    <lineage>
        <taxon>Eukaryota</taxon>
        <taxon>Metazoa</taxon>
        <taxon>Ecdysozoa</taxon>
        <taxon>Arthropoda</taxon>
        <taxon>Hexapoda</taxon>
        <taxon>Insecta</taxon>
        <taxon>Pterygota</taxon>
        <taxon>Neoptera</taxon>
        <taxon>Endopterygota</taxon>
        <taxon>Diptera</taxon>
        <taxon>Brachycera</taxon>
        <taxon>Muscomorpha</taxon>
        <taxon>Hippoboscoidea</taxon>
        <taxon>Glossinidae</taxon>
        <taxon>Glossina</taxon>
    </lineage>
</organism>
<keyword evidence="3" id="KW-1185">Reference proteome</keyword>
<feature type="transmembrane region" description="Helical" evidence="1">
    <location>
        <begin position="17"/>
        <end position="37"/>
    </location>
</feature>
<keyword evidence="1" id="KW-0472">Membrane</keyword>
<evidence type="ECO:0000313" key="2">
    <source>
        <dbReference type="EnsemblMetazoa" id="GPPI015338-PA"/>
    </source>
</evidence>
<sequence length="60" mass="6986">MVIDEIYHNRSSVLSRLFLVLSIQLTYITIKASLMYADDVQFIYQSSDSQAHNELGLRMF</sequence>
<keyword evidence="1" id="KW-0812">Transmembrane</keyword>
<evidence type="ECO:0000256" key="1">
    <source>
        <dbReference type="SAM" id="Phobius"/>
    </source>
</evidence>
<reference evidence="2" key="2">
    <citation type="submission" date="2020-05" db="UniProtKB">
        <authorList>
            <consortium name="EnsemblMetazoa"/>
        </authorList>
    </citation>
    <scope>IDENTIFICATION</scope>
    <source>
        <strain evidence="2">IAEA</strain>
    </source>
</reference>
<protein>
    <submittedName>
        <fullName evidence="2">Uncharacterized protein</fullName>
    </submittedName>
</protein>
<reference evidence="3" key="1">
    <citation type="submission" date="2015-01" db="EMBL/GenBank/DDBJ databases">
        <authorList>
            <person name="Aksoy S."/>
            <person name="Warren W."/>
            <person name="Wilson R.K."/>
        </authorList>
    </citation>
    <scope>NUCLEOTIDE SEQUENCE [LARGE SCALE GENOMIC DNA]</scope>
    <source>
        <strain evidence="3">IAEA</strain>
    </source>
</reference>
<proteinExistence type="predicted"/>
<name>A0A1B0B137_9MUSC</name>
<evidence type="ECO:0000313" key="3">
    <source>
        <dbReference type="Proteomes" id="UP000092460"/>
    </source>
</evidence>
<dbReference type="AlphaFoldDB" id="A0A1B0B137"/>
<accession>A0A1B0B137</accession>
<dbReference type="EnsemblMetazoa" id="GPPI015338-RA">
    <property type="protein sequence ID" value="GPPI015338-PA"/>
    <property type="gene ID" value="GPPI015338"/>
</dbReference>
<keyword evidence="1" id="KW-1133">Transmembrane helix</keyword>
<dbReference type="EMBL" id="JXJN01006967">
    <property type="status" value="NOT_ANNOTATED_CDS"/>
    <property type="molecule type" value="Genomic_DNA"/>
</dbReference>
<dbReference type="Proteomes" id="UP000092460">
    <property type="component" value="Unassembled WGS sequence"/>
</dbReference>
<dbReference type="VEuPathDB" id="VectorBase:GPPI015338"/>